<evidence type="ECO:0000256" key="7">
    <source>
        <dbReference type="ARBA" id="ARBA00022692"/>
    </source>
</evidence>
<dbReference type="InterPro" id="IPR010204">
    <property type="entry name" value="NqrC"/>
</dbReference>
<dbReference type="NCBIfam" id="NF003749">
    <property type="entry name" value="PRK05346.1-5"/>
    <property type="match status" value="1"/>
</dbReference>
<comment type="function">
    <text evidence="16">NQR complex catalyzes the reduction of ubiquinone-1 to ubiquinol by two successive reactions, coupled with the transport of Na(+) ions from the cytoplasm to the periplasm. NqrA to NqrE are probably involved in the second step, the conversion of ubisemiquinone to ubiquinol.</text>
</comment>
<keyword evidence="15 16" id="KW-0739">Sodium transport</keyword>
<dbReference type="PANTHER" id="PTHR37838:SF1">
    <property type="entry name" value="NA(+)-TRANSLOCATING NADH-QUINONE REDUCTASE SUBUNIT C"/>
    <property type="match status" value="1"/>
</dbReference>
<dbReference type="InterPro" id="IPR007329">
    <property type="entry name" value="FMN-bd"/>
</dbReference>
<evidence type="ECO:0000259" key="18">
    <source>
        <dbReference type="SMART" id="SM00900"/>
    </source>
</evidence>
<keyword evidence="4 16" id="KW-0597">Phosphoprotein</keyword>
<evidence type="ECO:0000256" key="14">
    <source>
        <dbReference type="ARBA" id="ARBA00023136"/>
    </source>
</evidence>
<keyword evidence="12 16" id="KW-0406">Ion transport</keyword>
<gene>
    <name evidence="16" type="primary">nqrC</name>
    <name evidence="19" type="ORF">MARGE09_P0877</name>
</gene>
<comment type="subunit">
    <text evidence="16 17">Composed of six subunits; NqrA, NqrB, NqrC, NqrD, NqrE and NqrF.</text>
</comment>
<keyword evidence="20" id="KW-1185">Reference proteome</keyword>
<evidence type="ECO:0000256" key="15">
    <source>
        <dbReference type="ARBA" id="ARBA00023201"/>
    </source>
</evidence>
<keyword evidence="3" id="KW-0997">Cell inner membrane</keyword>
<dbReference type="GO" id="GO:0005886">
    <property type="term" value="C:plasma membrane"/>
    <property type="evidence" value="ECO:0007669"/>
    <property type="project" value="UniProtKB-SubCell"/>
</dbReference>
<comment type="subcellular location">
    <subcellularLocation>
        <location evidence="16">Cell membrane</location>
        <topology evidence="16">Single-pass membrane protein</topology>
    </subcellularLocation>
</comment>
<proteinExistence type="inferred from homology"/>
<keyword evidence="7 16" id="KW-0812">Transmembrane</keyword>
<comment type="similarity">
    <text evidence="16 17">Belongs to the NqrC family.</text>
</comment>
<sequence length="257" mass="27555">MASKDSIAKTLTVATLLCVVCSVIVSTAAVMLKPAQIANKELDFKRNILSAAGLLDPARTVEEQFENVVVKMVDLETGKFTTEISPKGYDQTKAAKDPKMSEVLPKAADTAKVGRVENYAKVYIAKTDDGKKVVVLPVRGYGLWGTLYGFLAVEGDMNTVVGLGFYDHKETPGLGGEVDNPRWKALWDGKKLFNSDGSVAIAVIKGAVDPSMKGSEHKVDGLSGATLTTKGVHNLIQFWLGEDGYGPFIANMKKGKA</sequence>
<evidence type="ECO:0000256" key="8">
    <source>
        <dbReference type="ARBA" id="ARBA00022967"/>
    </source>
</evidence>
<reference evidence="19 20" key="1">
    <citation type="journal article" date="2022" name="IScience">
        <title>An ultrasensitive nanofiber-based assay for enzymatic hydrolysis and deep-sea microbial degradation of cellulose.</title>
        <authorList>
            <person name="Tsudome M."/>
            <person name="Tachioka M."/>
            <person name="Miyazaki M."/>
            <person name="Uchimura K."/>
            <person name="Tsuda M."/>
            <person name="Takaki Y."/>
            <person name="Deguchi S."/>
        </authorList>
    </citation>
    <scope>NUCLEOTIDE SEQUENCE [LARGE SCALE GENOMIC DNA]</scope>
    <source>
        <strain evidence="19 20">GE09</strain>
    </source>
</reference>
<comment type="caution">
    <text evidence="16">Lacks conserved residue(s) required for the propagation of feature annotation.</text>
</comment>
<keyword evidence="1 16" id="KW-0813">Transport</keyword>
<dbReference type="EMBL" id="AP023086">
    <property type="protein sequence ID" value="BCD96677.1"/>
    <property type="molecule type" value="Genomic_DNA"/>
</dbReference>
<evidence type="ECO:0000256" key="3">
    <source>
        <dbReference type="ARBA" id="ARBA00022519"/>
    </source>
</evidence>
<evidence type="ECO:0000313" key="20">
    <source>
        <dbReference type="Proteomes" id="UP001320119"/>
    </source>
</evidence>
<evidence type="ECO:0000256" key="6">
    <source>
        <dbReference type="ARBA" id="ARBA00022643"/>
    </source>
</evidence>
<dbReference type="SMART" id="SM00900">
    <property type="entry name" value="FMN_bind"/>
    <property type="match status" value="1"/>
</dbReference>
<evidence type="ECO:0000256" key="5">
    <source>
        <dbReference type="ARBA" id="ARBA00022630"/>
    </source>
</evidence>
<dbReference type="PANTHER" id="PTHR37838">
    <property type="entry name" value="NA(+)-TRANSLOCATING NADH-QUINONE REDUCTASE SUBUNIT C"/>
    <property type="match status" value="1"/>
</dbReference>
<keyword evidence="9 16" id="KW-1133">Transmembrane helix</keyword>
<evidence type="ECO:0000256" key="17">
    <source>
        <dbReference type="PIRNR" id="PIRNR009437"/>
    </source>
</evidence>
<keyword evidence="14 16" id="KW-0472">Membrane</keyword>
<dbReference type="NCBIfam" id="TIGR01938">
    <property type="entry name" value="nqrC"/>
    <property type="match status" value="1"/>
</dbReference>
<name>A0AAN2BJ79_9GAMM</name>
<dbReference type="GO" id="GO:0010181">
    <property type="term" value="F:FMN binding"/>
    <property type="evidence" value="ECO:0007669"/>
    <property type="project" value="UniProtKB-UniRule"/>
</dbReference>
<dbReference type="GO" id="GO:0006814">
    <property type="term" value="P:sodium ion transport"/>
    <property type="evidence" value="ECO:0007669"/>
    <property type="project" value="UniProtKB-UniRule"/>
</dbReference>
<organism evidence="19 20">
    <name type="scientific">Marinagarivorans cellulosilyticus</name>
    <dbReference type="NCBI Taxonomy" id="2721545"/>
    <lineage>
        <taxon>Bacteria</taxon>
        <taxon>Pseudomonadati</taxon>
        <taxon>Pseudomonadota</taxon>
        <taxon>Gammaproteobacteria</taxon>
        <taxon>Cellvibrionales</taxon>
        <taxon>Cellvibrionaceae</taxon>
        <taxon>Marinagarivorans</taxon>
    </lineage>
</organism>
<dbReference type="KEGG" id="marq:MARGE09_P0877"/>
<keyword evidence="8 16" id="KW-1278">Translocase</keyword>
<keyword evidence="11 16" id="KW-0915">Sodium</keyword>
<dbReference type="EC" id="7.2.1.1" evidence="16 17"/>
<keyword evidence="2 16" id="KW-1003">Cell membrane</keyword>
<evidence type="ECO:0000256" key="12">
    <source>
        <dbReference type="ARBA" id="ARBA00023065"/>
    </source>
</evidence>
<evidence type="ECO:0000256" key="16">
    <source>
        <dbReference type="HAMAP-Rule" id="MF_00427"/>
    </source>
</evidence>
<evidence type="ECO:0000256" key="11">
    <source>
        <dbReference type="ARBA" id="ARBA00023053"/>
    </source>
</evidence>
<evidence type="ECO:0000256" key="10">
    <source>
        <dbReference type="ARBA" id="ARBA00023027"/>
    </source>
</evidence>
<protein>
    <recommendedName>
        <fullName evidence="16 17">Na(+)-translocating NADH-quinone reductase subunit C</fullName>
        <shortName evidence="16 17">Na(+)-NQR subunit C</shortName>
        <shortName evidence="16 17">Na(+)-translocating NQR subunit C</shortName>
        <ecNumber evidence="16 17">7.2.1.1</ecNumber>
    </recommendedName>
    <alternativeName>
        <fullName evidence="16 17">NQR complex subunit C</fullName>
    </alternativeName>
    <alternativeName>
        <fullName evidence="16 17">NQR-1 subunit C</fullName>
    </alternativeName>
</protein>
<dbReference type="HAMAP" id="MF_00427">
    <property type="entry name" value="NqrC"/>
    <property type="match status" value="1"/>
</dbReference>
<dbReference type="AlphaFoldDB" id="A0AAN2BJ79"/>
<feature type="domain" description="FMN-binding" evidence="18">
    <location>
        <begin position="142"/>
        <end position="243"/>
    </location>
</feature>
<dbReference type="GO" id="GO:0016655">
    <property type="term" value="F:oxidoreductase activity, acting on NAD(P)H, quinone or similar compound as acceptor"/>
    <property type="evidence" value="ECO:0007669"/>
    <property type="project" value="UniProtKB-UniRule"/>
</dbReference>
<comment type="cofactor">
    <cofactor evidence="16 17">
        <name>FMN</name>
        <dbReference type="ChEBI" id="CHEBI:58210"/>
    </cofactor>
</comment>
<feature type="modified residue" description="FMN phosphoryl threonine" evidence="16">
    <location>
        <position position="226"/>
    </location>
</feature>
<evidence type="ECO:0000256" key="1">
    <source>
        <dbReference type="ARBA" id="ARBA00022448"/>
    </source>
</evidence>
<dbReference type="Pfam" id="PF04205">
    <property type="entry name" value="FMN_bind"/>
    <property type="match status" value="1"/>
</dbReference>
<dbReference type="RefSeq" id="WP_236986168.1">
    <property type="nucleotide sequence ID" value="NZ_AP023086.1"/>
</dbReference>
<evidence type="ECO:0000313" key="19">
    <source>
        <dbReference type="EMBL" id="BCD96677.1"/>
    </source>
</evidence>
<keyword evidence="6 16" id="KW-0288">FMN</keyword>
<keyword evidence="10 16" id="KW-0520">NAD</keyword>
<evidence type="ECO:0000256" key="13">
    <source>
        <dbReference type="ARBA" id="ARBA00023075"/>
    </source>
</evidence>
<evidence type="ECO:0000256" key="9">
    <source>
        <dbReference type="ARBA" id="ARBA00022989"/>
    </source>
</evidence>
<evidence type="ECO:0000256" key="2">
    <source>
        <dbReference type="ARBA" id="ARBA00022475"/>
    </source>
</evidence>
<keyword evidence="5 16" id="KW-0285">Flavoprotein</keyword>
<dbReference type="Proteomes" id="UP001320119">
    <property type="component" value="Chromosome"/>
</dbReference>
<comment type="catalytic activity">
    <reaction evidence="16 17">
        <text>a ubiquinone + n Na(+)(in) + NADH + H(+) = a ubiquinol + n Na(+)(out) + NAD(+)</text>
        <dbReference type="Rhea" id="RHEA:47748"/>
        <dbReference type="Rhea" id="RHEA-COMP:9565"/>
        <dbReference type="Rhea" id="RHEA-COMP:9566"/>
        <dbReference type="ChEBI" id="CHEBI:15378"/>
        <dbReference type="ChEBI" id="CHEBI:16389"/>
        <dbReference type="ChEBI" id="CHEBI:17976"/>
        <dbReference type="ChEBI" id="CHEBI:29101"/>
        <dbReference type="ChEBI" id="CHEBI:57540"/>
        <dbReference type="ChEBI" id="CHEBI:57945"/>
        <dbReference type="EC" id="7.2.1.1"/>
    </reaction>
</comment>
<keyword evidence="13 16" id="KW-0830">Ubiquinone</keyword>
<dbReference type="PIRSF" id="PIRSF009437">
    <property type="entry name" value="NQR-1_subunit_C"/>
    <property type="match status" value="1"/>
</dbReference>
<accession>A0AAN2BJ79</accession>
<evidence type="ECO:0000256" key="4">
    <source>
        <dbReference type="ARBA" id="ARBA00022553"/>
    </source>
</evidence>